<keyword evidence="1" id="KW-1133">Transmembrane helix</keyword>
<evidence type="ECO:0000313" key="2">
    <source>
        <dbReference type="EMBL" id="PLW07929.1"/>
    </source>
</evidence>
<protein>
    <recommendedName>
        <fullName evidence="4">EamA domain-containing protein</fullName>
    </recommendedName>
</protein>
<name>A0A2N5S3W9_9BASI</name>
<comment type="caution">
    <text evidence="2">The sequence shown here is derived from an EMBL/GenBank/DDBJ whole genome shotgun (WGS) entry which is preliminary data.</text>
</comment>
<sequence length="112" mass="12774">MGSPALSRQFLNYPWNLVMVCCHLTCLLRQSVQITLFLALPFMCWYSAVPFADMTSIFNTNGCFTYLFAVLLIRRERFEFRKTLAVLSVLVITYSKQSASDLQPSQNPGAHL</sequence>
<evidence type="ECO:0008006" key="4">
    <source>
        <dbReference type="Google" id="ProtNLM"/>
    </source>
</evidence>
<reference evidence="2 3" key="1">
    <citation type="submission" date="2017-11" db="EMBL/GenBank/DDBJ databases">
        <title>De novo assembly and phasing of dikaryotic genomes from two isolates of Puccinia coronata f. sp. avenae, the causal agent of oat crown rust.</title>
        <authorList>
            <person name="Miller M.E."/>
            <person name="Zhang Y."/>
            <person name="Omidvar V."/>
            <person name="Sperschneider J."/>
            <person name="Schwessinger B."/>
            <person name="Raley C."/>
            <person name="Palmer J.M."/>
            <person name="Garnica D."/>
            <person name="Upadhyaya N."/>
            <person name="Rathjen J."/>
            <person name="Taylor J.M."/>
            <person name="Park R.F."/>
            <person name="Dodds P.N."/>
            <person name="Hirsch C.D."/>
            <person name="Kianian S.F."/>
            <person name="Figueroa M."/>
        </authorList>
    </citation>
    <scope>NUCLEOTIDE SEQUENCE [LARGE SCALE GENOMIC DNA]</scope>
    <source>
        <strain evidence="2">12SD80</strain>
    </source>
</reference>
<evidence type="ECO:0000313" key="3">
    <source>
        <dbReference type="Proteomes" id="UP000235392"/>
    </source>
</evidence>
<evidence type="ECO:0000256" key="1">
    <source>
        <dbReference type="SAM" id="Phobius"/>
    </source>
</evidence>
<dbReference type="AlphaFoldDB" id="A0A2N5S3W9"/>
<organism evidence="2 3">
    <name type="scientific">Puccinia coronata f. sp. avenae</name>
    <dbReference type="NCBI Taxonomy" id="200324"/>
    <lineage>
        <taxon>Eukaryota</taxon>
        <taxon>Fungi</taxon>
        <taxon>Dikarya</taxon>
        <taxon>Basidiomycota</taxon>
        <taxon>Pucciniomycotina</taxon>
        <taxon>Pucciniomycetes</taxon>
        <taxon>Pucciniales</taxon>
        <taxon>Pucciniaceae</taxon>
        <taxon>Puccinia</taxon>
    </lineage>
</organism>
<accession>A0A2N5S3W9</accession>
<gene>
    <name evidence="2" type="ORF">PCASD_24587</name>
</gene>
<keyword evidence="1" id="KW-0812">Transmembrane</keyword>
<keyword evidence="1" id="KW-0472">Membrane</keyword>
<proteinExistence type="predicted"/>
<feature type="transmembrane region" description="Helical" evidence="1">
    <location>
        <begin position="57"/>
        <end position="73"/>
    </location>
</feature>
<dbReference type="Proteomes" id="UP000235392">
    <property type="component" value="Unassembled WGS sequence"/>
</dbReference>
<dbReference type="EMBL" id="PGCI01001096">
    <property type="protein sequence ID" value="PLW07929.1"/>
    <property type="molecule type" value="Genomic_DNA"/>
</dbReference>